<evidence type="ECO:0000259" key="5">
    <source>
        <dbReference type="PROSITE" id="PS50240"/>
    </source>
</evidence>
<accession>A0AA45L4L1</accession>
<dbReference type="EMBL" id="CP073249">
    <property type="protein sequence ID" value="QUF03217.1"/>
    <property type="molecule type" value="Genomic_DNA"/>
</dbReference>
<dbReference type="GO" id="GO:0006508">
    <property type="term" value="P:proteolysis"/>
    <property type="evidence" value="ECO:0007669"/>
    <property type="project" value="UniProtKB-KW"/>
</dbReference>
<dbReference type="PANTHER" id="PTHR24276">
    <property type="entry name" value="POLYSERASE-RELATED"/>
    <property type="match status" value="1"/>
</dbReference>
<dbReference type="PANTHER" id="PTHR24276:SF98">
    <property type="entry name" value="FI18310P1-RELATED"/>
    <property type="match status" value="1"/>
</dbReference>
<keyword evidence="3" id="KW-0720">Serine protease</keyword>
<evidence type="ECO:0000313" key="6">
    <source>
        <dbReference type="EMBL" id="QUF03217.1"/>
    </source>
</evidence>
<protein>
    <submittedName>
        <fullName evidence="6">Serine protease</fullName>
    </submittedName>
</protein>
<organism evidence="6 7">
    <name type="scientific">Actinosynnema pretiosum subsp. pretiosum</name>
    <dbReference type="NCBI Taxonomy" id="103721"/>
    <lineage>
        <taxon>Bacteria</taxon>
        <taxon>Bacillati</taxon>
        <taxon>Actinomycetota</taxon>
        <taxon>Actinomycetes</taxon>
        <taxon>Pseudonocardiales</taxon>
        <taxon>Pseudonocardiaceae</taxon>
        <taxon>Actinosynnema</taxon>
    </lineage>
</organism>
<dbReference type="Gene3D" id="2.40.10.10">
    <property type="entry name" value="Trypsin-like serine proteases"/>
    <property type="match status" value="1"/>
</dbReference>
<name>A0AA45L4L1_9PSEU</name>
<feature type="domain" description="Peptidase S1" evidence="5">
    <location>
        <begin position="50"/>
        <end position="274"/>
    </location>
</feature>
<dbReference type="Proteomes" id="UP000677152">
    <property type="component" value="Chromosome"/>
</dbReference>
<dbReference type="PROSITE" id="PS50240">
    <property type="entry name" value="TRYPSIN_DOM"/>
    <property type="match status" value="1"/>
</dbReference>
<evidence type="ECO:0000256" key="2">
    <source>
        <dbReference type="ARBA" id="ARBA00023157"/>
    </source>
</evidence>
<dbReference type="InterPro" id="IPR018114">
    <property type="entry name" value="TRYPSIN_HIS"/>
</dbReference>
<dbReference type="AlphaFoldDB" id="A0AA45L4L1"/>
<dbReference type="GO" id="GO:0004252">
    <property type="term" value="F:serine-type endopeptidase activity"/>
    <property type="evidence" value="ECO:0007669"/>
    <property type="project" value="InterPro"/>
</dbReference>
<dbReference type="FunFam" id="2.40.10.10:FF:000002">
    <property type="entry name" value="Transmembrane protease serine"/>
    <property type="match status" value="1"/>
</dbReference>
<comment type="similarity">
    <text evidence="1">Belongs to the peptidase S1 family.</text>
</comment>
<dbReference type="InterPro" id="IPR001314">
    <property type="entry name" value="Peptidase_S1A"/>
</dbReference>
<proteinExistence type="inferred from homology"/>
<keyword evidence="4" id="KW-0732">Signal</keyword>
<evidence type="ECO:0000313" key="7">
    <source>
        <dbReference type="Proteomes" id="UP000677152"/>
    </source>
</evidence>
<feature type="signal peptide" evidence="4">
    <location>
        <begin position="1"/>
        <end position="31"/>
    </location>
</feature>
<evidence type="ECO:0000256" key="3">
    <source>
        <dbReference type="RuleBase" id="RU363034"/>
    </source>
</evidence>
<keyword evidence="3" id="KW-0378">Hydrolase</keyword>
<keyword evidence="2" id="KW-1015">Disulfide bond</keyword>
<reference evidence="6" key="1">
    <citation type="submission" date="2021-04" db="EMBL/GenBank/DDBJ databases">
        <title>Genomic sequence of Actinosynnema pretiosum subsp. pretiosum ATCC 31280 (C-14919).</title>
        <authorList>
            <person name="Bai L."/>
            <person name="Wang X."/>
            <person name="Xiao Y."/>
        </authorList>
    </citation>
    <scope>NUCLEOTIDE SEQUENCE</scope>
    <source>
        <strain evidence="6">ATCC 31280</strain>
    </source>
</reference>
<dbReference type="InterPro" id="IPR033116">
    <property type="entry name" value="TRYPSIN_SER"/>
</dbReference>
<dbReference type="Pfam" id="PF00089">
    <property type="entry name" value="Trypsin"/>
    <property type="match status" value="1"/>
</dbReference>
<dbReference type="PRINTS" id="PR00722">
    <property type="entry name" value="CHYMOTRYPSIN"/>
</dbReference>
<dbReference type="FunFam" id="2.40.10.10:FF:000068">
    <property type="entry name" value="transmembrane protease serine 2"/>
    <property type="match status" value="1"/>
</dbReference>
<dbReference type="SUPFAM" id="SSF50494">
    <property type="entry name" value="Trypsin-like serine proteases"/>
    <property type="match status" value="1"/>
</dbReference>
<gene>
    <name evidence="6" type="ORF">KCV87_27945</name>
</gene>
<dbReference type="InterPro" id="IPR050430">
    <property type="entry name" value="Peptidase_S1"/>
</dbReference>
<evidence type="ECO:0000256" key="4">
    <source>
        <dbReference type="SAM" id="SignalP"/>
    </source>
</evidence>
<feature type="chain" id="PRO_5041290912" evidence="4">
    <location>
        <begin position="32"/>
        <end position="275"/>
    </location>
</feature>
<evidence type="ECO:0000256" key="1">
    <source>
        <dbReference type="ARBA" id="ARBA00007664"/>
    </source>
</evidence>
<keyword evidence="3 6" id="KW-0645">Protease</keyword>
<dbReference type="PROSITE" id="PS00135">
    <property type="entry name" value="TRYPSIN_SER"/>
    <property type="match status" value="1"/>
</dbReference>
<dbReference type="InterPro" id="IPR001254">
    <property type="entry name" value="Trypsin_dom"/>
</dbReference>
<dbReference type="CDD" id="cd00190">
    <property type="entry name" value="Tryp_SPc"/>
    <property type="match status" value="1"/>
</dbReference>
<dbReference type="InterPro" id="IPR009003">
    <property type="entry name" value="Peptidase_S1_PA"/>
</dbReference>
<sequence>MAETPRRLRFLLGAAAAVAALLPTTALSASAQPAPVPVPVPADGDVGARIVGGTRVSTADHPWAVYLATSTGAQYCGGTLVAPDKVLTAAHCAEDDSPSSVRVVVGRDDKDSSAGTTARVTDIWIHPSYQIPAEGYDISVLTLDRALNAEPLPLARPTDSALYEEGVPATVLGWGATSSGGTASRHLLGATVPVIGSTACTTAYAERYNANLMVCAGFPKGGTDSCQGDSGGPLVAGGKLIGVTSWGEGCAAAGAPGVYSRVAAYSTELEPQLTP</sequence>
<dbReference type="SMART" id="SM00020">
    <property type="entry name" value="Tryp_SPc"/>
    <property type="match status" value="1"/>
</dbReference>
<dbReference type="InterPro" id="IPR043504">
    <property type="entry name" value="Peptidase_S1_PA_chymotrypsin"/>
</dbReference>
<dbReference type="PROSITE" id="PS00134">
    <property type="entry name" value="TRYPSIN_HIS"/>
    <property type="match status" value="1"/>
</dbReference>